<keyword evidence="3" id="KW-1185">Reference proteome</keyword>
<feature type="compositionally biased region" description="Gly residues" evidence="1">
    <location>
        <begin position="65"/>
        <end position="74"/>
    </location>
</feature>
<name>A0A7G3G9V0_9NEIS</name>
<feature type="region of interest" description="Disordered" evidence="1">
    <location>
        <begin position="44"/>
        <end position="74"/>
    </location>
</feature>
<proteinExistence type="predicted"/>
<evidence type="ECO:0000313" key="2">
    <source>
        <dbReference type="EMBL" id="QBC44006.1"/>
    </source>
</evidence>
<feature type="compositionally biased region" description="Low complexity" evidence="1">
    <location>
        <begin position="44"/>
        <end position="64"/>
    </location>
</feature>
<accession>A0A7G3G9V0</accession>
<dbReference type="EMBL" id="CP025781">
    <property type="protein sequence ID" value="QBC44006.1"/>
    <property type="molecule type" value="Genomic_DNA"/>
</dbReference>
<evidence type="ECO:0000313" key="3">
    <source>
        <dbReference type="Proteomes" id="UP000515917"/>
    </source>
</evidence>
<dbReference type="KEGG" id="ifl:C1H71_10970"/>
<sequence>MKRQQTLGRASIFLNIWSCELKPSFYKAYCLVIIGICTLINVTSGSSGSGSSSRGWTSGSSGSSNWGGGGGGHK</sequence>
<organism evidence="2 3">
    <name type="scientific">Iodobacter fluviatilis</name>
    <dbReference type="NCBI Taxonomy" id="537"/>
    <lineage>
        <taxon>Bacteria</taxon>
        <taxon>Pseudomonadati</taxon>
        <taxon>Pseudomonadota</taxon>
        <taxon>Betaproteobacteria</taxon>
        <taxon>Neisseriales</taxon>
        <taxon>Chitinibacteraceae</taxon>
        <taxon>Iodobacter</taxon>
    </lineage>
</organism>
<reference evidence="2 3" key="1">
    <citation type="submission" date="2018-01" db="EMBL/GenBank/DDBJ databases">
        <title>Genome sequence of Iodobacter sp. strain PCH194 isolated from Indian Trans-Himalaya.</title>
        <authorList>
            <person name="Kumar V."/>
            <person name="Thakur V."/>
            <person name="Kumar S."/>
            <person name="Singh D."/>
        </authorList>
    </citation>
    <scope>NUCLEOTIDE SEQUENCE [LARGE SCALE GENOMIC DNA]</scope>
    <source>
        <strain evidence="2 3">PCH194</strain>
    </source>
</reference>
<evidence type="ECO:0000256" key="1">
    <source>
        <dbReference type="SAM" id="MobiDB-lite"/>
    </source>
</evidence>
<dbReference type="Proteomes" id="UP000515917">
    <property type="component" value="Chromosome"/>
</dbReference>
<dbReference type="AlphaFoldDB" id="A0A7G3G9V0"/>
<gene>
    <name evidence="2" type="ORF">C1H71_10970</name>
</gene>
<protein>
    <submittedName>
        <fullName evidence="2">Uncharacterized protein</fullName>
    </submittedName>
</protein>